<accession>A0A7I7W359</accession>
<evidence type="ECO:0000313" key="4">
    <source>
        <dbReference type="Proteomes" id="UP000467379"/>
    </source>
</evidence>
<protein>
    <submittedName>
        <fullName evidence="2">Uncharacterized protein</fullName>
    </submittedName>
</protein>
<sequence>MRFEKTYFSREGRYWLGNEEESGRHYLGIPISNAMVDYIEFYWIDDAQYESFLRNQDLAFEFAEACRRREHDDLLVYEPGRDRGTPR</sequence>
<name>A0A7I7W359_9MYCO</name>
<dbReference type="EMBL" id="AP022606">
    <property type="protein sequence ID" value="BBZ10138.1"/>
    <property type="molecule type" value="Genomic_DNA"/>
</dbReference>
<dbReference type="AlphaFoldDB" id="A0A7I7W359"/>
<evidence type="ECO:0000313" key="1">
    <source>
        <dbReference type="EMBL" id="BBZ10138.1"/>
    </source>
</evidence>
<reference evidence="1" key="3">
    <citation type="submission" date="2020-02" db="EMBL/GenBank/DDBJ databases">
        <authorList>
            <person name="Matsumoto Y."/>
            <person name="Motooka D."/>
            <person name="Nakamura S."/>
        </authorList>
    </citation>
    <scope>NUCLEOTIDE SEQUENCE</scope>
    <source>
        <strain evidence="1">JCM 12687</strain>
    </source>
</reference>
<evidence type="ECO:0000313" key="2">
    <source>
        <dbReference type="EMBL" id="ORA41135.1"/>
    </source>
</evidence>
<dbReference type="RefSeq" id="WP_083129913.1">
    <property type="nucleotide sequence ID" value="NZ_AP022606.1"/>
</dbReference>
<dbReference type="EMBL" id="MVHM01000001">
    <property type="protein sequence ID" value="ORA41135.1"/>
    <property type="molecule type" value="Genomic_DNA"/>
</dbReference>
<reference evidence="2 3" key="1">
    <citation type="submission" date="2016-12" db="EMBL/GenBank/DDBJ databases">
        <title>The new phylogeny of genus Mycobacterium.</title>
        <authorList>
            <person name="Tortoli E."/>
            <person name="Trovato A."/>
            <person name="Cirillo D.M."/>
        </authorList>
    </citation>
    <scope>NUCLEOTIDE SEQUENCE [LARGE SCALE GENOMIC DNA]</scope>
    <source>
        <strain evidence="2 3">DSM 44624</strain>
    </source>
</reference>
<evidence type="ECO:0000313" key="3">
    <source>
        <dbReference type="Proteomes" id="UP000192441"/>
    </source>
</evidence>
<dbReference type="OrthoDB" id="4318869at2"/>
<gene>
    <name evidence="2" type="ORF">BST20_03115</name>
    <name evidence="1" type="ORF">MBRA_03330</name>
</gene>
<reference evidence="1 4" key="2">
    <citation type="journal article" date="2019" name="Emerg. Microbes Infect.">
        <title>Comprehensive subspecies identification of 175 nontuberculous mycobacteria species based on 7547 genomic profiles.</title>
        <authorList>
            <person name="Matsumoto Y."/>
            <person name="Kinjo T."/>
            <person name="Motooka D."/>
            <person name="Nabeya D."/>
            <person name="Jung N."/>
            <person name="Uechi K."/>
            <person name="Horii T."/>
            <person name="Iida T."/>
            <person name="Fujita J."/>
            <person name="Nakamura S."/>
        </authorList>
    </citation>
    <scope>NUCLEOTIDE SEQUENCE [LARGE SCALE GENOMIC DNA]</scope>
    <source>
        <strain evidence="1 4">JCM 12687</strain>
    </source>
</reference>
<dbReference type="Proteomes" id="UP000192441">
    <property type="component" value="Unassembled WGS sequence"/>
</dbReference>
<keyword evidence="4" id="KW-1185">Reference proteome</keyword>
<dbReference type="Proteomes" id="UP000467379">
    <property type="component" value="Chromosome"/>
</dbReference>
<organism evidence="2 3">
    <name type="scientific">Mycobacterium branderi</name>
    <dbReference type="NCBI Taxonomy" id="43348"/>
    <lineage>
        <taxon>Bacteria</taxon>
        <taxon>Bacillati</taxon>
        <taxon>Actinomycetota</taxon>
        <taxon>Actinomycetes</taxon>
        <taxon>Mycobacteriales</taxon>
        <taxon>Mycobacteriaceae</taxon>
        <taxon>Mycobacterium</taxon>
    </lineage>
</organism>
<proteinExistence type="predicted"/>